<dbReference type="Proteomes" id="UP000217895">
    <property type="component" value="Chromosome"/>
</dbReference>
<proteinExistence type="predicted"/>
<dbReference type="EMBL" id="AP018203">
    <property type="protein sequence ID" value="BAY58955.1"/>
    <property type="molecule type" value="Genomic_DNA"/>
</dbReference>
<gene>
    <name evidence="1" type="ORF">NIES2135_58300</name>
</gene>
<sequence>MLTELADGLRLEGVFLKRVFEIRPKNWFLRFEFKHPKKGLDSN</sequence>
<dbReference type="AlphaFoldDB" id="A0A1Z4JQA0"/>
<evidence type="ECO:0000313" key="2">
    <source>
        <dbReference type="Proteomes" id="UP000217895"/>
    </source>
</evidence>
<protein>
    <submittedName>
        <fullName evidence="1">Uncharacterized protein</fullName>
    </submittedName>
</protein>
<evidence type="ECO:0000313" key="1">
    <source>
        <dbReference type="EMBL" id="BAY58955.1"/>
    </source>
</evidence>
<name>A0A1Z4JQA0_LEPBY</name>
<reference evidence="1 2" key="1">
    <citation type="submission" date="2017-06" db="EMBL/GenBank/DDBJ databases">
        <title>Genome sequencing of cyanobaciteial culture collection at National Institute for Environmental Studies (NIES).</title>
        <authorList>
            <person name="Hirose Y."/>
            <person name="Shimura Y."/>
            <person name="Fujisawa T."/>
            <person name="Nakamura Y."/>
            <person name="Kawachi M."/>
        </authorList>
    </citation>
    <scope>NUCLEOTIDE SEQUENCE [LARGE SCALE GENOMIC DNA]</scope>
    <source>
        <strain evidence="1 2">NIES-2135</strain>
    </source>
</reference>
<accession>A0A1Z4JQA0</accession>
<keyword evidence="2" id="KW-1185">Reference proteome</keyword>
<organism evidence="1 2">
    <name type="scientific">Leptolyngbya boryana NIES-2135</name>
    <dbReference type="NCBI Taxonomy" id="1973484"/>
    <lineage>
        <taxon>Bacteria</taxon>
        <taxon>Bacillati</taxon>
        <taxon>Cyanobacteriota</taxon>
        <taxon>Cyanophyceae</taxon>
        <taxon>Leptolyngbyales</taxon>
        <taxon>Leptolyngbyaceae</taxon>
        <taxon>Leptolyngbya group</taxon>
        <taxon>Leptolyngbya</taxon>
    </lineage>
</organism>